<protein>
    <submittedName>
        <fullName evidence="1">Uncharacterized protein</fullName>
    </submittedName>
</protein>
<dbReference type="AlphaFoldDB" id="A0AAN0JWZ0"/>
<proteinExistence type="predicted"/>
<evidence type="ECO:0000313" key="2">
    <source>
        <dbReference type="Proteomes" id="UP000007879"/>
    </source>
</evidence>
<keyword evidence="2" id="KW-1185">Reference proteome</keyword>
<dbReference type="EnsemblMetazoa" id="XM_020005866.1">
    <property type="protein sequence ID" value="XP_019861425.1"/>
    <property type="gene ID" value="LOC109589881"/>
</dbReference>
<dbReference type="RefSeq" id="XP_019861425.1">
    <property type="nucleotide sequence ID" value="XM_020005866.1"/>
</dbReference>
<name>A0AAN0JWZ0_AMPQE</name>
<dbReference type="GeneID" id="109589881"/>
<sequence>MIPLRKNLEQLEIKRKRKKKKDWTGTCGHLRKMKKKIRRILIKSLVVEHLRIMKPTLLLRTWIQRKETNRRKKEIGKEREKRKKERIMMRNLSMIKMITSRPRMMLSKEMNKKRQREMEDKRILVTLILTPVVTWKKVMKTVKEMKKWKLVRKVTSLTVKKRMTITMGTLKK</sequence>
<dbReference type="KEGG" id="aqu:109589881"/>
<reference evidence="1" key="2">
    <citation type="submission" date="2024-06" db="UniProtKB">
        <authorList>
            <consortium name="EnsemblMetazoa"/>
        </authorList>
    </citation>
    <scope>IDENTIFICATION</scope>
</reference>
<evidence type="ECO:0000313" key="1">
    <source>
        <dbReference type="EnsemblMetazoa" id="XP_019861425.1"/>
    </source>
</evidence>
<reference evidence="2" key="1">
    <citation type="journal article" date="2010" name="Nature">
        <title>The Amphimedon queenslandica genome and the evolution of animal complexity.</title>
        <authorList>
            <person name="Srivastava M."/>
            <person name="Simakov O."/>
            <person name="Chapman J."/>
            <person name="Fahey B."/>
            <person name="Gauthier M.E."/>
            <person name="Mitros T."/>
            <person name="Richards G.S."/>
            <person name="Conaco C."/>
            <person name="Dacre M."/>
            <person name="Hellsten U."/>
            <person name="Larroux C."/>
            <person name="Putnam N.H."/>
            <person name="Stanke M."/>
            <person name="Adamska M."/>
            <person name="Darling A."/>
            <person name="Degnan S.M."/>
            <person name="Oakley T.H."/>
            <person name="Plachetzki D.C."/>
            <person name="Zhai Y."/>
            <person name="Adamski M."/>
            <person name="Calcino A."/>
            <person name="Cummins S.F."/>
            <person name="Goodstein D.M."/>
            <person name="Harris C."/>
            <person name="Jackson D.J."/>
            <person name="Leys S.P."/>
            <person name="Shu S."/>
            <person name="Woodcroft B.J."/>
            <person name="Vervoort M."/>
            <person name="Kosik K.S."/>
            <person name="Manning G."/>
            <person name="Degnan B.M."/>
            <person name="Rokhsar D.S."/>
        </authorList>
    </citation>
    <scope>NUCLEOTIDE SEQUENCE [LARGE SCALE GENOMIC DNA]</scope>
</reference>
<dbReference type="Proteomes" id="UP000007879">
    <property type="component" value="Unassembled WGS sequence"/>
</dbReference>
<accession>A0AAN0JWZ0</accession>
<organism evidence="1 2">
    <name type="scientific">Amphimedon queenslandica</name>
    <name type="common">Sponge</name>
    <dbReference type="NCBI Taxonomy" id="400682"/>
    <lineage>
        <taxon>Eukaryota</taxon>
        <taxon>Metazoa</taxon>
        <taxon>Porifera</taxon>
        <taxon>Demospongiae</taxon>
        <taxon>Heteroscleromorpha</taxon>
        <taxon>Haplosclerida</taxon>
        <taxon>Niphatidae</taxon>
        <taxon>Amphimedon</taxon>
    </lineage>
</organism>